<keyword evidence="3" id="KW-1185">Reference proteome</keyword>
<protein>
    <recommendedName>
        <fullName evidence="1">AMMECR1 domain-containing protein</fullName>
    </recommendedName>
</protein>
<comment type="caution">
    <text evidence="2">The sequence shown here is derived from an EMBL/GenBank/DDBJ whole genome shotgun (WGS) entry which is preliminary data.</text>
</comment>
<evidence type="ECO:0000313" key="3">
    <source>
        <dbReference type="Proteomes" id="UP000775213"/>
    </source>
</evidence>
<dbReference type="InterPro" id="IPR023473">
    <property type="entry name" value="AMMECR1"/>
</dbReference>
<dbReference type="AlphaFoldDB" id="A0AAV7FR96"/>
<dbReference type="InterPro" id="IPR002733">
    <property type="entry name" value="AMMECR1_domain"/>
</dbReference>
<dbReference type="Proteomes" id="UP000775213">
    <property type="component" value="Unassembled WGS sequence"/>
</dbReference>
<dbReference type="InterPro" id="IPR027485">
    <property type="entry name" value="AMMECR1_N"/>
</dbReference>
<dbReference type="Gene3D" id="3.30.700.20">
    <property type="entry name" value="Hypothetical protein ph0010, domain 1"/>
    <property type="match status" value="1"/>
</dbReference>
<dbReference type="NCBIfam" id="TIGR00296">
    <property type="entry name" value="TIGR00296 family protein"/>
    <property type="match status" value="1"/>
</dbReference>
<reference evidence="2 3" key="1">
    <citation type="journal article" date="2021" name="Hortic Res">
        <title>Chromosome-scale assembly of the Dendrobium chrysotoxum genome enhances the understanding of orchid evolution.</title>
        <authorList>
            <person name="Zhang Y."/>
            <person name="Zhang G.Q."/>
            <person name="Zhang D."/>
            <person name="Liu X.D."/>
            <person name="Xu X.Y."/>
            <person name="Sun W.H."/>
            <person name="Yu X."/>
            <person name="Zhu X."/>
            <person name="Wang Z.W."/>
            <person name="Zhao X."/>
            <person name="Zhong W.Y."/>
            <person name="Chen H."/>
            <person name="Yin W.L."/>
            <person name="Huang T."/>
            <person name="Niu S.C."/>
            <person name="Liu Z.J."/>
        </authorList>
    </citation>
    <scope>NUCLEOTIDE SEQUENCE [LARGE SCALE GENOMIC DNA]</scope>
    <source>
        <strain evidence="2">Lindl</strain>
    </source>
</reference>
<sequence length="216" mass="23850">MPSSSPPPATTLCVDHLRYCFDVLDAKLNGKDGPVGQIPHADESFPLFVTWNTVSSTGSSRLRGCIGTFEAQPLQQGLEEYALISALKDRRFSPISIAELPKLECCVSLLTAFEECKDYLDWELGVHGIYIDFDPPGSGSRRSKGATRGSLSATYLPDVAPAQGWSKEEAIDSAIEKAGYHGRVTKELRQSIHVQRYRSEKAGMRYVEWHAGRKNS</sequence>
<feature type="domain" description="AMMECR1" evidence="1">
    <location>
        <begin position="5"/>
        <end position="213"/>
    </location>
</feature>
<accession>A0AAV7FR96</accession>
<gene>
    <name evidence="2" type="ORF">IEQ34_025206</name>
</gene>
<proteinExistence type="predicted"/>
<organism evidence="2 3">
    <name type="scientific">Dendrobium chrysotoxum</name>
    <name type="common">Orchid</name>
    <dbReference type="NCBI Taxonomy" id="161865"/>
    <lineage>
        <taxon>Eukaryota</taxon>
        <taxon>Viridiplantae</taxon>
        <taxon>Streptophyta</taxon>
        <taxon>Embryophyta</taxon>
        <taxon>Tracheophyta</taxon>
        <taxon>Spermatophyta</taxon>
        <taxon>Magnoliopsida</taxon>
        <taxon>Liliopsida</taxon>
        <taxon>Asparagales</taxon>
        <taxon>Orchidaceae</taxon>
        <taxon>Epidendroideae</taxon>
        <taxon>Malaxideae</taxon>
        <taxon>Dendrobiinae</taxon>
        <taxon>Dendrobium</taxon>
    </lineage>
</organism>
<dbReference type="SUPFAM" id="SSF143447">
    <property type="entry name" value="AMMECR1-like"/>
    <property type="match status" value="1"/>
</dbReference>
<dbReference type="PANTHER" id="PTHR13016">
    <property type="entry name" value="AMMECR1 HOMOLOG"/>
    <property type="match status" value="1"/>
</dbReference>
<dbReference type="InterPro" id="IPR036071">
    <property type="entry name" value="AMMECR1_dom_sf"/>
</dbReference>
<evidence type="ECO:0000313" key="2">
    <source>
        <dbReference type="EMBL" id="KAH0445963.1"/>
    </source>
</evidence>
<dbReference type="Pfam" id="PF01871">
    <property type="entry name" value="AMMECR1"/>
    <property type="match status" value="1"/>
</dbReference>
<dbReference type="PANTHER" id="PTHR13016:SF0">
    <property type="entry name" value="AMME SYNDROME CANDIDATE GENE 1 PROTEIN"/>
    <property type="match status" value="1"/>
</dbReference>
<dbReference type="PROSITE" id="PS51112">
    <property type="entry name" value="AMMECR1"/>
    <property type="match status" value="1"/>
</dbReference>
<dbReference type="EMBL" id="JAGFBR010000298">
    <property type="protein sequence ID" value="KAH0445963.1"/>
    <property type="molecule type" value="Genomic_DNA"/>
</dbReference>
<evidence type="ECO:0000259" key="1">
    <source>
        <dbReference type="PROSITE" id="PS51112"/>
    </source>
</evidence>
<name>A0AAV7FR96_DENCH</name>